<evidence type="ECO:0000256" key="8">
    <source>
        <dbReference type="ARBA" id="ARBA00023012"/>
    </source>
</evidence>
<evidence type="ECO:0000256" key="2">
    <source>
        <dbReference type="ARBA" id="ARBA00012438"/>
    </source>
</evidence>
<dbReference type="PROSITE" id="PS50113">
    <property type="entry name" value="PAC"/>
    <property type="match status" value="1"/>
</dbReference>
<feature type="transmembrane region" description="Helical" evidence="9">
    <location>
        <begin position="12"/>
        <end position="33"/>
    </location>
</feature>
<dbReference type="Pfam" id="PF02518">
    <property type="entry name" value="HATPase_c"/>
    <property type="match status" value="1"/>
</dbReference>
<dbReference type="CDD" id="cd00082">
    <property type="entry name" value="HisKA"/>
    <property type="match status" value="1"/>
</dbReference>
<keyword evidence="7" id="KW-0067">ATP-binding</keyword>
<evidence type="ECO:0000256" key="9">
    <source>
        <dbReference type="SAM" id="Phobius"/>
    </source>
</evidence>
<keyword evidence="5" id="KW-0547">Nucleotide-binding</keyword>
<evidence type="ECO:0000313" key="13">
    <source>
        <dbReference type="EMBL" id="BAO82107.1"/>
    </source>
</evidence>
<evidence type="ECO:0000259" key="11">
    <source>
        <dbReference type="PROSITE" id="PS50112"/>
    </source>
</evidence>
<dbReference type="PROSITE" id="PS50112">
    <property type="entry name" value="PAS"/>
    <property type="match status" value="1"/>
</dbReference>
<dbReference type="InterPro" id="IPR013767">
    <property type="entry name" value="PAS_fold"/>
</dbReference>
<reference evidence="13 14" key="1">
    <citation type="journal article" date="2014" name="Nat. Commun.">
        <title>Physiological and genomic features of highly alkaliphilic hydrogen-utilizing Betaproteobacteria from a continental serpentinizing site.</title>
        <authorList>
            <person name="Suzuki S."/>
            <person name="Kuenen J.G."/>
            <person name="Schipper K."/>
            <person name="van der Velde S."/>
            <person name="Ishii S."/>
            <person name="Wu A."/>
            <person name="Sorokin D.Y."/>
            <person name="Tenney A."/>
            <person name="Meng X.Y."/>
            <person name="Morrill P.L."/>
            <person name="Kamagata Y."/>
            <person name="Muyzer G."/>
            <person name="Nealson K.H."/>
        </authorList>
    </citation>
    <scope>NUCLEOTIDE SEQUENCE [LARGE SCALE GENOMIC DNA]</scope>
    <source>
        <strain evidence="13 14">A1</strain>
    </source>
</reference>
<dbReference type="InterPro" id="IPR000014">
    <property type="entry name" value="PAS"/>
</dbReference>
<dbReference type="GO" id="GO:0000155">
    <property type="term" value="F:phosphorelay sensor kinase activity"/>
    <property type="evidence" value="ECO:0007669"/>
    <property type="project" value="InterPro"/>
</dbReference>
<feature type="domain" description="PAC" evidence="12">
    <location>
        <begin position="370"/>
        <end position="422"/>
    </location>
</feature>
<dbReference type="KEGG" id="cbaa:SRAA_2253"/>
<dbReference type="PROSITE" id="PS50109">
    <property type="entry name" value="HIS_KIN"/>
    <property type="match status" value="1"/>
</dbReference>
<dbReference type="InterPro" id="IPR035965">
    <property type="entry name" value="PAS-like_dom_sf"/>
</dbReference>
<keyword evidence="6" id="KW-0418">Kinase</keyword>
<dbReference type="CDD" id="cd00130">
    <property type="entry name" value="PAS"/>
    <property type="match status" value="1"/>
</dbReference>
<dbReference type="PANTHER" id="PTHR43065">
    <property type="entry name" value="SENSOR HISTIDINE KINASE"/>
    <property type="match status" value="1"/>
</dbReference>
<keyword evidence="3" id="KW-0597">Phosphoprotein</keyword>
<keyword evidence="14" id="KW-1185">Reference proteome</keyword>
<dbReference type="STRING" id="1458425.SRAA_2253"/>
<dbReference type="Gene3D" id="1.10.287.130">
    <property type="match status" value="1"/>
</dbReference>
<sequence>MSTLSAAAGLRRLLWLLAGLLLVALFALLVFLLREYQHGQQQAALQHEAARMGQDVRSGLARSVQDLHALQSVAPSPAYWPVVAAELLNTQRKLVHLEWRDNAHATRVQRHSPFLPGLHAARSRHEPLIDLRPVCELARRLDGAAYSGSYFLPLGQGRGIELMELCLPLNRDGRADGYLVATYSMAGLLAELIPAEARRGRRLSWTEADGTRLVMVGELAQAGQPLHHASQLVALPGGATWLLRLEQSGGAEHPVAAALPLAVGALALGLLALLALLARDLRRRQRAERQLAEALAFRQAMEDSLLTGLRALDLEGRLTYVNPAFCQMVGLSAEQLLGTSIPAPYWPTEQIEEYRQRLQARLAGQRSPREGFESVFMRADGSRLPVRVIEAPLVDAQGRQTGWMSAILDLSAQRRNEELLRVSQERLQATARLAMAGEMASLISHELNQPLAAIASYASGSLNLLPSTPDGAAPTASELGPLRSALQRIAEQAERAGKVIKSVADLVRQRDRERAAVAPTDLLQAIWPLLQLQARQQNIELERDVSPDCPPVWCQRTMIEQVLLNLARNGMQAMPAGDPPGPSGLRRLRLSARRAVQGRGEGVEFAVADHGQGISQEQAEQLFTPFFTTKPEGMGLGLRLCRTVVEQHGGALQYSAHAPRGTVFRFTLPVAPG</sequence>
<evidence type="ECO:0000259" key="12">
    <source>
        <dbReference type="PROSITE" id="PS50113"/>
    </source>
</evidence>
<dbReference type="AlphaFoldDB" id="A0A060NK85"/>
<evidence type="ECO:0000256" key="6">
    <source>
        <dbReference type="ARBA" id="ARBA00022777"/>
    </source>
</evidence>
<keyword evidence="9" id="KW-1133">Transmembrane helix</keyword>
<dbReference type="InterPro" id="IPR000700">
    <property type="entry name" value="PAS-assoc_C"/>
</dbReference>
<feature type="domain" description="Histidine kinase" evidence="10">
    <location>
        <begin position="442"/>
        <end position="672"/>
    </location>
</feature>
<keyword evidence="9" id="KW-0812">Transmembrane</keyword>
<dbReference type="EMBL" id="AP014568">
    <property type="protein sequence ID" value="BAO82107.1"/>
    <property type="molecule type" value="Genomic_DNA"/>
</dbReference>
<dbReference type="EC" id="2.7.13.3" evidence="2"/>
<dbReference type="InterPro" id="IPR036097">
    <property type="entry name" value="HisK_dim/P_sf"/>
</dbReference>
<evidence type="ECO:0000256" key="7">
    <source>
        <dbReference type="ARBA" id="ARBA00022840"/>
    </source>
</evidence>
<feature type="domain" description="PAS" evidence="11">
    <location>
        <begin position="293"/>
        <end position="365"/>
    </location>
</feature>
<evidence type="ECO:0000259" key="10">
    <source>
        <dbReference type="PROSITE" id="PS50109"/>
    </source>
</evidence>
<dbReference type="PRINTS" id="PR00344">
    <property type="entry name" value="BCTRLSENSOR"/>
</dbReference>
<dbReference type="Gene3D" id="3.30.565.10">
    <property type="entry name" value="Histidine kinase-like ATPase, C-terminal domain"/>
    <property type="match status" value="1"/>
</dbReference>
<dbReference type="RefSeq" id="WP_231849287.1">
    <property type="nucleotide sequence ID" value="NZ_AP014568.1"/>
</dbReference>
<dbReference type="PANTHER" id="PTHR43065:SF10">
    <property type="entry name" value="PEROXIDE STRESS-ACTIVATED HISTIDINE KINASE MAK3"/>
    <property type="match status" value="1"/>
</dbReference>
<dbReference type="InterPro" id="IPR003594">
    <property type="entry name" value="HATPase_dom"/>
</dbReference>
<dbReference type="SUPFAM" id="SSF47384">
    <property type="entry name" value="Homodimeric domain of signal transducing histidine kinase"/>
    <property type="match status" value="1"/>
</dbReference>
<dbReference type="InterPro" id="IPR003661">
    <property type="entry name" value="HisK_dim/P_dom"/>
</dbReference>
<dbReference type="Gene3D" id="3.30.450.20">
    <property type="entry name" value="PAS domain"/>
    <property type="match status" value="1"/>
</dbReference>
<protein>
    <recommendedName>
        <fullName evidence="2">histidine kinase</fullName>
        <ecNumber evidence="2">2.7.13.3</ecNumber>
    </recommendedName>
</protein>
<evidence type="ECO:0000256" key="4">
    <source>
        <dbReference type="ARBA" id="ARBA00022679"/>
    </source>
</evidence>
<dbReference type="SUPFAM" id="SSF55785">
    <property type="entry name" value="PYP-like sensor domain (PAS domain)"/>
    <property type="match status" value="1"/>
</dbReference>
<evidence type="ECO:0000313" key="14">
    <source>
        <dbReference type="Proteomes" id="UP000067461"/>
    </source>
</evidence>
<evidence type="ECO:0000256" key="5">
    <source>
        <dbReference type="ARBA" id="ARBA00022741"/>
    </source>
</evidence>
<dbReference type="SMART" id="SM00387">
    <property type="entry name" value="HATPase_c"/>
    <property type="match status" value="1"/>
</dbReference>
<evidence type="ECO:0000256" key="1">
    <source>
        <dbReference type="ARBA" id="ARBA00000085"/>
    </source>
</evidence>
<dbReference type="InterPro" id="IPR005467">
    <property type="entry name" value="His_kinase_dom"/>
</dbReference>
<comment type="catalytic activity">
    <reaction evidence="1">
        <text>ATP + protein L-histidine = ADP + protein N-phospho-L-histidine.</text>
        <dbReference type="EC" id="2.7.13.3"/>
    </reaction>
</comment>
<dbReference type="Pfam" id="PF00512">
    <property type="entry name" value="HisKA"/>
    <property type="match status" value="1"/>
</dbReference>
<dbReference type="Pfam" id="PF00989">
    <property type="entry name" value="PAS"/>
    <property type="match status" value="1"/>
</dbReference>
<dbReference type="NCBIfam" id="TIGR00229">
    <property type="entry name" value="sensory_box"/>
    <property type="match status" value="1"/>
</dbReference>
<accession>A0A060NK85</accession>
<dbReference type="InterPro" id="IPR036890">
    <property type="entry name" value="HATPase_C_sf"/>
</dbReference>
<dbReference type="GO" id="GO:0006355">
    <property type="term" value="P:regulation of DNA-templated transcription"/>
    <property type="evidence" value="ECO:0007669"/>
    <property type="project" value="InterPro"/>
</dbReference>
<proteinExistence type="predicted"/>
<gene>
    <name evidence="13" type="ORF">SRAA_2253</name>
</gene>
<dbReference type="HOGENOM" id="CLU_011685_1_0_4"/>
<dbReference type="SUPFAM" id="SSF55874">
    <property type="entry name" value="ATPase domain of HSP90 chaperone/DNA topoisomerase II/histidine kinase"/>
    <property type="match status" value="1"/>
</dbReference>
<dbReference type="Proteomes" id="UP000067461">
    <property type="component" value="Chromosome"/>
</dbReference>
<name>A0A060NK85_9BURK</name>
<dbReference type="GO" id="GO:0005524">
    <property type="term" value="F:ATP binding"/>
    <property type="evidence" value="ECO:0007669"/>
    <property type="project" value="UniProtKB-KW"/>
</dbReference>
<feature type="transmembrane region" description="Helical" evidence="9">
    <location>
        <begin position="255"/>
        <end position="277"/>
    </location>
</feature>
<organism evidence="13 14">
    <name type="scientific">Serpentinimonas raichei</name>
    <dbReference type="NCBI Taxonomy" id="1458425"/>
    <lineage>
        <taxon>Bacteria</taxon>
        <taxon>Pseudomonadati</taxon>
        <taxon>Pseudomonadota</taxon>
        <taxon>Betaproteobacteria</taxon>
        <taxon>Burkholderiales</taxon>
        <taxon>Comamonadaceae</taxon>
        <taxon>Serpentinimonas</taxon>
    </lineage>
</organism>
<keyword evidence="4" id="KW-0808">Transferase</keyword>
<keyword evidence="8" id="KW-0902">Two-component regulatory system</keyword>
<dbReference type="InterPro" id="IPR004358">
    <property type="entry name" value="Sig_transdc_His_kin-like_C"/>
</dbReference>
<dbReference type="SMART" id="SM00091">
    <property type="entry name" value="PAS"/>
    <property type="match status" value="1"/>
</dbReference>
<evidence type="ECO:0000256" key="3">
    <source>
        <dbReference type="ARBA" id="ARBA00022553"/>
    </source>
</evidence>
<dbReference type="SMART" id="SM00388">
    <property type="entry name" value="HisKA"/>
    <property type="match status" value="1"/>
</dbReference>
<keyword evidence="9" id="KW-0472">Membrane</keyword>